<dbReference type="GO" id="GO:0046982">
    <property type="term" value="F:protein heterodimerization activity"/>
    <property type="evidence" value="ECO:0007669"/>
    <property type="project" value="InterPro"/>
</dbReference>
<dbReference type="Proteomes" id="UP001279410">
    <property type="component" value="Unassembled WGS sequence"/>
</dbReference>
<gene>
    <name evidence="2" type="ORF">AKAME5_001921300</name>
</gene>
<protein>
    <submittedName>
        <fullName evidence="2">Histone H2B 1/2-like protein</fullName>
    </submittedName>
</protein>
<dbReference type="AlphaFoldDB" id="A0AAD3REW2"/>
<dbReference type="Gene3D" id="1.10.20.10">
    <property type="entry name" value="Histone, subunit A"/>
    <property type="match status" value="1"/>
</dbReference>
<sequence length="142" mass="15708">MPADPVKVSGSRLSKAVSKSVTKTGKKKRKTRKESYAIYATNLRLAHYNKRSTITLQEIHRRPPLPPGELAAKLEGNAVTKYTSSNPVVWTGFNLRSCTQSAVSSLRSVDHVHGGDCPLGVRKGWRHGSRSEDFEHSASPRR</sequence>
<organism evidence="2 3">
    <name type="scientific">Lates japonicus</name>
    <name type="common">Japanese lates</name>
    <dbReference type="NCBI Taxonomy" id="270547"/>
    <lineage>
        <taxon>Eukaryota</taxon>
        <taxon>Metazoa</taxon>
        <taxon>Chordata</taxon>
        <taxon>Craniata</taxon>
        <taxon>Vertebrata</taxon>
        <taxon>Euteleostomi</taxon>
        <taxon>Actinopterygii</taxon>
        <taxon>Neopterygii</taxon>
        <taxon>Teleostei</taxon>
        <taxon>Neoteleostei</taxon>
        <taxon>Acanthomorphata</taxon>
        <taxon>Carangaria</taxon>
        <taxon>Carangaria incertae sedis</taxon>
        <taxon>Centropomidae</taxon>
        <taxon>Lates</taxon>
    </lineage>
</organism>
<evidence type="ECO:0000313" key="3">
    <source>
        <dbReference type="Proteomes" id="UP001279410"/>
    </source>
</evidence>
<keyword evidence="3" id="KW-1185">Reference proteome</keyword>
<feature type="compositionally biased region" description="Low complexity" evidence="1">
    <location>
        <begin position="14"/>
        <end position="23"/>
    </location>
</feature>
<comment type="caution">
    <text evidence="2">The sequence shown here is derived from an EMBL/GenBank/DDBJ whole genome shotgun (WGS) entry which is preliminary data.</text>
</comment>
<evidence type="ECO:0000313" key="2">
    <source>
        <dbReference type="EMBL" id="GLD67889.1"/>
    </source>
</evidence>
<name>A0AAD3REW2_LATJO</name>
<reference evidence="2" key="1">
    <citation type="submission" date="2022-08" db="EMBL/GenBank/DDBJ databases">
        <title>Genome sequencing of akame (Lates japonicus).</title>
        <authorList>
            <person name="Hashiguchi Y."/>
            <person name="Takahashi H."/>
        </authorList>
    </citation>
    <scope>NUCLEOTIDE SEQUENCE</scope>
    <source>
        <strain evidence="2">Kochi</strain>
    </source>
</reference>
<evidence type="ECO:0000256" key="1">
    <source>
        <dbReference type="SAM" id="MobiDB-lite"/>
    </source>
</evidence>
<feature type="region of interest" description="Disordered" evidence="1">
    <location>
        <begin position="1"/>
        <end position="32"/>
    </location>
</feature>
<dbReference type="EMBL" id="BRZM01000121">
    <property type="protein sequence ID" value="GLD67889.1"/>
    <property type="molecule type" value="Genomic_DNA"/>
</dbReference>
<dbReference type="InterPro" id="IPR009072">
    <property type="entry name" value="Histone-fold"/>
</dbReference>
<proteinExistence type="predicted"/>
<dbReference type="SUPFAM" id="SSF47113">
    <property type="entry name" value="Histone-fold"/>
    <property type="match status" value="1"/>
</dbReference>
<accession>A0AAD3REW2</accession>